<comment type="similarity">
    <text evidence="2">Belongs to the CobB/CobQ family. CobQ subfamily.</text>
</comment>
<evidence type="ECO:0000259" key="5">
    <source>
        <dbReference type="Pfam" id="PF07685"/>
    </source>
</evidence>
<dbReference type="Pfam" id="PF07685">
    <property type="entry name" value="GATase_3"/>
    <property type="match status" value="1"/>
</dbReference>
<keyword evidence="4" id="KW-0315">Glutamine amidotransferase</keyword>
<organism evidence="6 7">
    <name type="scientific">Klebsiella pneumoniae</name>
    <dbReference type="NCBI Taxonomy" id="573"/>
    <lineage>
        <taxon>Bacteria</taxon>
        <taxon>Pseudomonadati</taxon>
        <taxon>Pseudomonadota</taxon>
        <taxon>Gammaproteobacteria</taxon>
        <taxon>Enterobacterales</taxon>
        <taxon>Enterobacteriaceae</taxon>
        <taxon>Klebsiella/Raoultella group</taxon>
        <taxon>Klebsiella</taxon>
        <taxon>Klebsiella pneumoniae complex</taxon>
    </lineage>
</organism>
<dbReference type="PROSITE" id="PS51274">
    <property type="entry name" value="GATASE_COBBQ"/>
    <property type="match status" value="1"/>
</dbReference>
<dbReference type="PANTHER" id="PTHR21343">
    <property type="entry name" value="DETHIOBIOTIN SYNTHETASE"/>
    <property type="match status" value="1"/>
</dbReference>
<name>A0A919HZH6_KLEPN</name>
<comment type="caution">
    <text evidence="6">The sequence shown here is derived from an EMBL/GenBank/DDBJ whole genome shotgun (WGS) entry which is preliminary data.</text>
</comment>
<dbReference type="GO" id="GO:0003824">
    <property type="term" value="F:catalytic activity"/>
    <property type="evidence" value="ECO:0007669"/>
    <property type="project" value="InterPro"/>
</dbReference>
<evidence type="ECO:0000313" key="7">
    <source>
        <dbReference type="Proteomes" id="UP000655094"/>
    </source>
</evidence>
<evidence type="ECO:0000256" key="1">
    <source>
        <dbReference type="ARBA" id="ARBA00004953"/>
    </source>
</evidence>
<dbReference type="Gene3D" id="3.40.50.880">
    <property type="match status" value="1"/>
</dbReference>
<reference evidence="6" key="1">
    <citation type="submission" date="2020-10" db="EMBL/GenBank/DDBJ databases">
        <title>Genome Sequence of ESBL Producing Zambian Clinical Strains.</title>
        <authorList>
            <person name="Shawa M."/>
            <person name="Furuta Y."/>
            <person name="Simbotwe M."/>
            <person name="Mulenga E."/>
            <person name="Mubanga M."/>
            <person name="Mulenga G."/>
            <person name="Kaile C."/>
            <person name="Zorigt T."/>
            <person name="Hang'ombe B."/>
            <person name="Higashi H."/>
        </authorList>
    </citation>
    <scope>NUCLEOTIDE SEQUENCE</scope>
    <source>
        <strain evidence="6">Zam_UTH_09</strain>
    </source>
</reference>
<dbReference type="SUPFAM" id="SSF52317">
    <property type="entry name" value="Class I glutamine amidotransferase-like"/>
    <property type="match status" value="1"/>
</dbReference>
<gene>
    <name evidence="6" type="ORF">KPZU09_66760</name>
</gene>
<sequence length="96" mass="10138">MPLLGICGGYQMLGETIIDEVESGLGAQPGLGVLKTVTHFAQHKTTTRAGDPGSALPDWLADAAGLRVSGYEIHMGETRRGQAARPCCSCIKRGRQ</sequence>
<dbReference type="Proteomes" id="UP000655094">
    <property type="component" value="Unassembled WGS sequence"/>
</dbReference>
<feature type="domain" description="CobB/CobQ-like glutamine amidotransferase" evidence="5">
    <location>
        <begin position="1"/>
        <end position="92"/>
    </location>
</feature>
<evidence type="ECO:0000256" key="3">
    <source>
        <dbReference type="ARBA" id="ARBA00022573"/>
    </source>
</evidence>
<proteinExistence type="inferred from homology"/>
<evidence type="ECO:0000256" key="2">
    <source>
        <dbReference type="ARBA" id="ARBA00006205"/>
    </source>
</evidence>
<dbReference type="InterPro" id="IPR011698">
    <property type="entry name" value="GATase_3"/>
</dbReference>
<dbReference type="EMBL" id="BNFF01000001">
    <property type="protein sequence ID" value="GHK56940.1"/>
    <property type="molecule type" value="Genomic_DNA"/>
</dbReference>
<keyword evidence="3" id="KW-0169">Cobalamin biosynthesis</keyword>
<dbReference type="GO" id="GO:0009236">
    <property type="term" value="P:cobalamin biosynthetic process"/>
    <property type="evidence" value="ECO:0007669"/>
    <property type="project" value="UniProtKB-KW"/>
</dbReference>
<dbReference type="AlphaFoldDB" id="A0A919HZH6"/>
<accession>A0A919HZH6</accession>
<evidence type="ECO:0000256" key="4">
    <source>
        <dbReference type="ARBA" id="ARBA00022962"/>
    </source>
</evidence>
<dbReference type="InterPro" id="IPR029062">
    <property type="entry name" value="Class_I_gatase-like"/>
</dbReference>
<evidence type="ECO:0000313" key="6">
    <source>
        <dbReference type="EMBL" id="GHK56940.1"/>
    </source>
</evidence>
<comment type="pathway">
    <text evidence="1">Cofactor biosynthesis; adenosylcobalamin biosynthesis.</text>
</comment>
<dbReference type="PANTHER" id="PTHR21343:SF1">
    <property type="entry name" value="COBYRIC ACID SYNTHASE"/>
    <property type="match status" value="1"/>
</dbReference>
<protein>
    <recommendedName>
        <fullName evidence="5">CobB/CobQ-like glutamine amidotransferase domain-containing protein</fullName>
    </recommendedName>
</protein>